<comment type="caution">
    <text evidence="8">The sequence shown here is derived from an EMBL/GenBank/DDBJ whole genome shotgun (WGS) entry which is preliminary data.</text>
</comment>
<sequence>MRSLRRAPLLPLLLLLGASHAAQPPPSAPPSPSSACVHTPTDEVKRASWFHCLNNSRQSGIYNLTNNTGCCASHTSSGVLFPGVCSLCTKSGQPEFSCKLPQDLTDSSFSLSWGFFVALVADVCISFGLAMQKVANTRIQRRLSALAQGAPEVQRDPTFTDLLSEPTWLMGISLTVGSEIGNFAAYGDPNTPSSIVASLGCVCVLCNWLLATLWLKEPFRVRDIGGVCLVLVGVLLIIIFVPKSPNAGTANLLPCPLVYWGHYAEAPCGVVPEFWYSGNSFDGKQLAPGPQVCEANLIVVGSDYWYIWQPVWVCYFILTFMALVASTLYLKKKGHTHPVLSLLPADLAGGYTVCAAVTVSTFLFDYVLGKGRFFVLAEPVFWVCLLVLAGTAVFQVSYLNKALAHFDAGVVVPTHFVLFTFFSIVGPSVLYHELSLDANFMLPAPVMLLLFLVGIALTFGGVFILGSGKGVAPEPPVATLTDLSSGLAANDSAAVGLEESVRSRTTSVDADKREHSTYLKWVNLHPNTFKSLPLPPPPPLDERPRTNSSSSVPHSIESASARDATNRSPTM</sequence>
<dbReference type="PANTHER" id="PTHR12570:SF65">
    <property type="entry name" value="MAGNESIUM TRANSPORTER NIPA9-RELATED"/>
    <property type="match status" value="1"/>
</dbReference>
<feature type="transmembrane region" description="Helical" evidence="6">
    <location>
        <begin position="410"/>
        <end position="430"/>
    </location>
</feature>
<evidence type="ECO:0000256" key="1">
    <source>
        <dbReference type="ARBA" id="ARBA00004141"/>
    </source>
</evidence>
<dbReference type="Pfam" id="PF05653">
    <property type="entry name" value="Mg_trans_NIPA"/>
    <property type="match status" value="2"/>
</dbReference>
<evidence type="ECO:0000313" key="8">
    <source>
        <dbReference type="EMBL" id="KAL1519945.1"/>
    </source>
</evidence>
<feature type="region of interest" description="Disordered" evidence="5">
    <location>
        <begin position="530"/>
        <end position="571"/>
    </location>
</feature>
<gene>
    <name evidence="8" type="ORF">AB1Y20_023432</name>
</gene>
<evidence type="ECO:0000256" key="5">
    <source>
        <dbReference type="SAM" id="MobiDB-lite"/>
    </source>
</evidence>
<evidence type="ECO:0000256" key="7">
    <source>
        <dbReference type="SAM" id="SignalP"/>
    </source>
</evidence>
<name>A0AB34JD86_PRYPA</name>
<feature type="transmembrane region" description="Helical" evidence="6">
    <location>
        <begin position="380"/>
        <end position="398"/>
    </location>
</feature>
<dbReference type="GO" id="GO:0016020">
    <property type="term" value="C:membrane"/>
    <property type="evidence" value="ECO:0007669"/>
    <property type="project" value="UniProtKB-SubCell"/>
</dbReference>
<dbReference type="Proteomes" id="UP001515480">
    <property type="component" value="Unassembled WGS sequence"/>
</dbReference>
<reference evidence="8 9" key="1">
    <citation type="journal article" date="2024" name="Science">
        <title>Giant polyketide synthase enzymes in the biosynthesis of giant marine polyether toxins.</title>
        <authorList>
            <person name="Fallon T.R."/>
            <person name="Shende V.V."/>
            <person name="Wierzbicki I.H."/>
            <person name="Pendleton A.L."/>
            <person name="Watervoot N.F."/>
            <person name="Auber R.P."/>
            <person name="Gonzalez D.J."/>
            <person name="Wisecaver J.H."/>
            <person name="Moore B.S."/>
        </authorList>
    </citation>
    <scope>NUCLEOTIDE SEQUENCE [LARGE SCALE GENOMIC DNA]</scope>
    <source>
        <strain evidence="8 9">12B1</strain>
    </source>
</reference>
<feature type="transmembrane region" description="Helical" evidence="6">
    <location>
        <begin position="342"/>
        <end position="368"/>
    </location>
</feature>
<evidence type="ECO:0000256" key="6">
    <source>
        <dbReference type="SAM" id="Phobius"/>
    </source>
</evidence>
<evidence type="ECO:0008006" key="10">
    <source>
        <dbReference type="Google" id="ProtNLM"/>
    </source>
</evidence>
<keyword evidence="4 6" id="KW-0472">Membrane</keyword>
<dbReference type="InterPro" id="IPR008521">
    <property type="entry name" value="Mg_trans_NIPA"/>
</dbReference>
<feature type="transmembrane region" description="Helical" evidence="6">
    <location>
        <begin position="442"/>
        <end position="465"/>
    </location>
</feature>
<organism evidence="8 9">
    <name type="scientific">Prymnesium parvum</name>
    <name type="common">Toxic golden alga</name>
    <dbReference type="NCBI Taxonomy" id="97485"/>
    <lineage>
        <taxon>Eukaryota</taxon>
        <taxon>Haptista</taxon>
        <taxon>Haptophyta</taxon>
        <taxon>Prymnesiophyceae</taxon>
        <taxon>Prymnesiales</taxon>
        <taxon>Prymnesiaceae</taxon>
        <taxon>Prymnesium</taxon>
    </lineage>
</organism>
<keyword evidence="2 6" id="KW-0812">Transmembrane</keyword>
<feature type="transmembrane region" description="Helical" evidence="6">
    <location>
        <begin position="306"/>
        <end position="330"/>
    </location>
</feature>
<proteinExistence type="predicted"/>
<feature type="transmembrane region" description="Helical" evidence="6">
    <location>
        <begin position="111"/>
        <end position="131"/>
    </location>
</feature>
<evidence type="ECO:0000256" key="4">
    <source>
        <dbReference type="ARBA" id="ARBA00023136"/>
    </source>
</evidence>
<protein>
    <recommendedName>
        <fullName evidence="10">Magnesium transporter</fullName>
    </recommendedName>
</protein>
<dbReference type="GO" id="GO:0015095">
    <property type="term" value="F:magnesium ion transmembrane transporter activity"/>
    <property type="evidence" value="ECO:0007669"/>
    <property type="project" value="InterPro"/>
</dbReference>
<dbReference type="InterPro" id="IPR037185">
    <property type="entry name" value="EmrE-like"/>
</dbReference>
<comment type="subcellular location">
    <subcellularLocation>
        <location evidence="1">Membrane</location>
        <topology evidence="1">Multi-pass membrane protein</topology>
    </subcellularLocation>
</comment>
<feature type="signal peptide" evidence="7">
    <location>
        <begin position="1"/>
        <end position="21"/>
    </location>
</feature>
<dbReference type="SUPFAM" id="SSF103481">
    <property type="entry name" value="Multidrug resistance efflux transporter EmrE"/>
    <property type="match status" value="1"/>
</dbReference>
<evidence type="ECO:0000256" key="2">
    <source>
        <dbReference type="ARBA" id="ARBA00022692"/>
    </source>
</evidence>
<keyword evidence="7" id="KW-0732">Signal</keyword>
<accession>A0AB34JD86</accession>
<dbReference type="AlphaFoldDB" id="A0AB34JD86"/>
<feature type="chain" id="PRO_5044349085" description="Magnesium transporter" evidence="7">
    <location>
        <begin position="22"/>
        <end position="571"/>
    </location>
</feature>
<feature type="transmembrane region" description="Helical" evidence="6">
    <location>
        <begin position="224"/>
        <end position="242"/>
    </location>
</feature>
<dbReference type="EMBL" id="JBGBPQ010000009">
    <property type="protein sequence ID" value="KAL1519945.1"/>
    <property type="molecule type" value="Genomic_DNA"/>
</dbReference>
<evidence type="ECO:0000313" key="9">
    <source>
        <dbReference type="Proteomes" id="UP001515480"/>
    </source>
</evidence>
<dbReference type="PANTHER" id="PTHR12570">
    <property type="match status" value="1"/>
</dbReference>
<evidence type="ECO:0000256" key="3">
    <source>
        <dbReference type="ARBA" id="ARBA00022989"/>
    </source>
</evidence>
<feature type="transmembrane region" description="Helical" evidence="6">
    <location>
        <begin position="193"/>
        <end position="215"/>
    </location>
</feature>
<keyword evidence="3 6" id="KW-1133">Transmembrane helix</keyword>
<keyword evidence="9" id="KW-1185">Reference proteome</keyword>